<protein>
    <recommendedName>
        <fullName evidence="6">Glycosyltransferase</fullName>
        <ecNumber evidence="6">2.4.1.-</ecNumber>
    </recommendedName>
</protein>
<dbReference type="GO" id="GO:0008299">
    <property type="term" value="P:isoprenoid biosynthetic process"/>
    <property type="evidence" value="ECO:0007669"/>
    <property type="project" value="UniProtKB-KW"/>
</dbReference>
<proteinExistence type="inferred from homology"/>
<keyword evidence="8" id="KW-1185">Reference proteome</keyword>
<evidence type="ECO:0000256" key="4">
    <source>
        <dbReference type="ARBA" id="ARBA00023229"/>
    </source>
</evidence>
<dbReference type="PANTHER" id="PTHR11926:SF1392">
    <property type="entry name" value="GLYCOSYLTRANSFERASE"/>
    <property type="match status" value="1"/>
</dbReference>
<keyword evidence="4" id="KW-0414">Isoprene biosynthesis</keyword>
<dbReference type="CDD" id="cd03784">
    <property type="entry name" value="GT1_Gtf-like"/>
    <property type="match status" value="1"/>
</dbReference>
<dbReference type="FunFam" id="3.40.50.2000:FF:000040">
    <property type="entry name" value="UDP-glycosyltransferase 76C1"/>
    <property type="match status" value="1"/>
</dbReference>
<dbReference type="GO" id="GO:0080043">
    <property type="term" value="F:quercetin 3-O-glucosyltransferase activity"/>
    <property type="evidence" value="ECO:0007669"/>
    <property type="project" value="TreeGrafter"/>
</dbReference>
<dbReference type="Proteomes" id="UP000077755">
    <property type="component" value="Chromosome 8"/>
</dbReference>
<comment type="pathway">
    <text evidence="1">Secondary metabolite biosynthesis; terpenoid biosynthesis.</text>
</comment>
<dbReference type="SUPFAM" id="SSF53756">
    <property type="entry name" value="UDP-Glycosyltransferase/glycogen phosphorylase"/>
    <property type="match status" value="1"/>
</dbReference>
<evidence type="ECO:0000256" key="2">
    <source>
        <dbReference type="ARBA" id="ARBA00009995"/>
    </source>
</evidence>
<reference evidence="7" key="2">
    <citation type="submission" date="2022-03" db="EMBL/GenBank/DDBJ databases">
        <title>Draft title - Genomic analysis of global carrot germplasm unveils the trajectory of domestication and the origin of high carotenoid orange carrot.</title>
        <authorList>
            <person name="Iorizzo M."/>
            <person name="Ellison S."/>
            <person name="Senalik D."/>
            <person name="Macko-Podgorni A."/>
            <person name="Grzebelus D."/>
            <person name="Bostan H."/>
            <person name="Rolling W."/>
            <person name="Curaba J."/>
            <person name="Simon P."/>
        </authorList>
    </citation>
    <scope>NUCLEOTIDE SEQUENCE</scope>
    <source>
        <tissue evidence="7">Leaf</tissue>
    </source>
</reference>
<dbReference type="GO" id="GO:0080044">
    <property type="term" value="F:quercetin 7-O-glucosyltransferase activity"/>
    <property type="evidence" value="ECO:0007669"/>
    <property type="project" value="TreeGrafter"/>
</dbReference>
<organism evidence="7 8">
    <name type="scientific">Daucus carota subsp. sativus</name>
    <name type="common">Carrot</name>
    <dbReference type="NCBI Taxonomy" id="79200"/>
    <lineage>
        <taxon>Eukaryota</taxon>
        <taxon>Viridiplantae</taxon>
        <taxon>Streptophyta</taxon>
        <taxon>Embryophyta</taxon>
        <taxon>Tracheophyta</taxon>
        <taxon>Spermatophyta</taxon>
        <taxon>Magnoliopsida</taxon>
        <taxon>eudicotyledons</taxon>
        <taxon>Gunneridae</taxon>
        <taxon>Pentapetalae</taxon>
        <taxon>asterids</taxon>
        <taxon>campanulids</taxon>
        <taxon>Apiales</taxon>
        <taxon>Apiaceae</taxon>
        <taxon>Apioideae</taxon>
        <taxon>Scandiceae</taxon>
        <taxon>Daucinae</taxon>
        <taxon>Daucus</taxon>
        <taxon>Daucus sect. Daucus</taxon>
    </lineage>
</organism>
<dbReference type="EMBL" id="CP093350">
    <property type="protein sequence ID" value="WOH12441.1"/>
    <property type="molecule type" value="Genomic_DNA"/>
</dbReference>
<accession>A0AAF1BDQ4</accession>
<evidence type="ECO:0000313" key="7">
    <source>
        <dbReference type="EMBL" id="WOH12441.1"/>
    </source>
</evidence>
<evidence type="ECO:0000313" key="8">
    <source>
        <dbReference type="Proteomes" id="UP000077755"/>
    </source>
</evidence>
<dbReference type="AlphaFoldDB" id="A0AAF1BDQ4"/>
<evidence type="ECO:0000256" key="3">
    <source>
        <dbReference type="ARBA" id="ARBA00022679"/>
    </source>
</evidence>
<dbReference type="InterPro" id="IPR002213">
    <property type="entry name" value="UDP_glucos_trans"/>
</dbReference>
<sequence length="487" mass="54316">MQTNSSSAPASPHVLIFPLPLQGTVNSMLKLAEILCISDINVTFVVTDHIHSRLLRNSNVVSRFSKYPGFVLQSISDGLPKEHPRGGSRYIEMFESMKLNSKPLLKELLTSGWLDRGRGPVTCIIADGVMSFVCDVANDIGVNIFCTRTLSACSLSIFFSLPKLIEAGELPFTGGDLDTPIKSVPAMEKFLRRRDLPSFCRSDTLSGPSIQLFKNENQENARAQGLILNTFEDIEGPVLENIRAFCPNLYTIGPLHAHLKMKLAAKSCYTASSNSLRKEDRSCMSWLDSQACKSVIYVSFGSIATMTKDQLMEFWCGLVNSECKFLWVIRPDLIAGDGEIPEEVLEGTKERGYIVGWAPQEEVLGHQSVGGFLTHSGWNSTLESVVEGVPMICWPYFMDQQVNSRFVSEVWKLGLDMKDTCDRVIVERMVKDLMVKRKDEFLKSADRMANLAMKSLSEGGSSYSNLERLIQDIKTISVVHKEAKKQQ</sequence>
<dbReference type="InterPro" id="IPR035595">
    <property type="entry name" value="UDP_glycos_trans_CS"/>
</dbReference>
<keyword evidence="3 5" id="KW-0808">Transferase</keyword>
<evidence type="ECO:0000256" key="5">
    <source>
        <dbReference type="RuleBase" id="RU003718"/>
    </source>
</evidence>
<dbReference type="PANTHER" id="PTHR11926">
    <property type="entry name" value="GLUCOSYL/GLUCURONOSYL TRANSFERASES"/>
    <property type="match status" value="1"/>
</dbReference>
<dbReference type="Pfam" id="PF00201">
    <property type="entry name" value="UDPGT"/>
    <property type="match status" value="1"/>
</dbReference>
<keyword evidence="5" id="KW-0328">Glycosyltransferase</keyword>
<evidence type="ECO:0000256" key="1">
    <source>
        <dbReference type="ARBA" id="ARBA00004721"/>
    </source>
</evidence>
<reference evidence="7" key="1">
    <citation type="journal article" date="2016" name="Nat. Genet.">
        <title>A high-quality carrot genome assembly provides new insights into carotenoid accumulation and asterid genome evolution.</title>
        <authorList>
            <person name="Iorizzo M."/>
            <person name="Ellison S."/>
            <person name="Senalik D."/>
            <person name="Zeng P."/>
            <person name="Satapoomin P."/>
            <person name="Huang J."/>
            <person name="Bowman M."/>
            <person name="Iovene M."/>
            <person name="Sanseverino W."/>
            <person name="Cavagnaro P."/>
            <person name="Yildiz M."/>
            <person name="Macko-Podgorni A."/>
            <person name="Moranska E."/>
            <person name="Grzebelus E."/>
            <person name="Grzebelus D."/>
            <person name="Ashrafi H."/>
            <person name="Zheng Z."/>
            <person name="Cheng S."/>
            <person name="Spooner D."/>
            <person name="Van Deynze A."/>
            <person name="Simon P."/>
        </authorList>
    </citation>
    <scope>NUCLEOTIDE SEQUENCE</scope>
    <source>
        <tissue evidence="7">Leaf</tissue>
    </source>
</reference>
<evidence type="ECO:0000256" key="6">
    <source>
        <dbReference type="RuleBase" id="RU362057"/>
    </source>
</evidence>
<dbReference type="PROSITE" id="PS00375">
    <property type="entry name" value="UDPGT"/>
    <property type="match status" value="1"/>
</dbReference>
<dbReference type="Gene3D" id="3.40.50.2000">
    <property type="entry name" value="Glycogen Phosphorylase B"/>
    <property type="match status" value="2"/>
</dbReference>
<gene>
    <name evidence="7" type="ORF">DCAR_0831945</name>
</gene>
<name>A0AAF1BDQ4_DAUCS</name>
<comment type="similarity">
    <text evidence="2 5">Belongs to the UDP-glycosyltransferase family.</text>
</comment>
<dbReference type="EC" id="2.4.1.-" evidence="6"/>